<reference evidence="4" key="2">
    <citation type="submission" date="2020-09" db="EMBL/GenBank/DDBJ databases">
        <authorList>
            <person name="Sun Q."/>
            <person name="Ohkuma M."/>
        </authorList>
    </citation>
    <scope>NUCLEOTIDE SEQUENCE</scope>
    <source>
        <strain evidence="4">JCM 5069</strain>
    </source>
</reference>
<name>A0A919GJP7_9ACTN</name>
<feature type="region of interest" description="Disordered" evidence="3">
    <location>
        <begin position="246"/>
        <end position="273"/>
    </location>
</feature>
<dbReference type="InterPro" id="IPR001753">
    <property type="entry name" value="Enoyl-CoA_hydra/iso"/>
</dbReference>
<evidence type="ECO:0000256" key="3">
    <source>
        <dbReference type="SAM" id="MobiDB-lite"/>
    </source>
</evidence>
<dbReference type="NCBIfam" id="NF006108">
    <property type="entry name" value="PRK08259.1"/>
    <property type="match status" value="1"/>
</dbReference>
<evidence type="ECO:0000256" key="1">
    <source>
        <dbReference type="ARBA" id="ARBA00005254"/>
    </source>
</evidence>
<dbReference type="InterPro" id="IPR029045">
    <property type="entry name" value="ClpP/crotonase-like_dom_sf"/>
</dbReference>
<protein>
    <submittedName>
        <fullName evidence="4">Enoyl-CoA hydratase</fullName>
    </submittedName>
</protein>
<evidence type="ECO:0000313" key="5">
    <source>
        <dbReference type="Proteomes" id="UP000603708"/>
    </source>
</evidence>
<dbReference type="Gene3D" id="1.10.287.2460">
    <property type="match status" value="1"/>
</dbReference>
<comment type="similarity">
    <text evidence="1 2">Belongs to the enoyl-CoA hydratase/isomerase family.</text>
</comment>
<dbReference type="EMBL" id="BNCD01000021">
    <property type="protein sequence ID" value="GHH86060.1"/>
    <property type="molecule type" value="Genomic_DNA"/>
</dbReference>
<dbReference type="AlphaFoldDB" id="A0A919GJP7"/>
<dbReference type="SUPFAM" id="SSF52096">
    <property type="entry name" value="ClpP/crotonase"/>
    <property type="match status" value="1"/>
</dbReference>
<dbReference type="RefSeq" id="WP_189936885.1">
    <property type="nucleotide sequence ID" value="NZ_BNCD01000021.1"/>
</dbReference>
<sequence>MPVRTERAGHVTTVVLSRPEQRNAVDGPTAAELVAAFRAFEADDRARVAVLWGEGGTFCAGADLKALGTARANRVAQGGDGPMGPTRLRLSKPVIAAVAGHAVAGGLELALWCDLRIVEEDAVFGVFCRRWGVPLIDGGTVRLPRLIGTGRAMDMILTGRPVPAAEALAMGLATRVVATGRARAEAEELAARLALFPQACLRADRASVLDQAGLGEEAAMAGELRGGMAVLDEALPGAARFAAGAGRHGAFEQPGTGEREIGAPGTSERNTDG</sequence>
<dbReference type="Proteomes" id="UP000603708">
    <property type="component" value="Unassembled WGS sequence"/>
</dbReference>
<comment type="caution">
    <text evidence="4">The sequence shown here is derived from an EMBL/GenBank/DDBJ whole genome shotgun (WGS) entry which is preliminary data.</text>
</comment>
<dbReference type="GO" id="GO:0003824">
    <property type="term" value="F:catalytic activity"/>
    <property type="evidence" value="ECO:0007669"/>
    <property type="project" value="InterPro"/>
</dbReference>
<dbReference type="PANTHER" id="PTHR43802">
    <property type="entry name" value="ENOYL-COA HYDRATASE"/>
    <property type="match status" value="1"/>
</dbReference>
<proteinExistence type="inferred from homology"/>
<dbReference type="Pfam" id="PF00378">
    <property type="entry name" value="ECH_1"/>
    <property type="match status" value="1"/>
</dbReference>
<dbReference type="InterPro" id="IPR018376">
    <property type="entry name" value="Enoyl-CoA_hyd/isom_CS"/>
</dbReference>
<dbReference type="PROSITE" id="PS00166">
    <property type="entry name" value="ENOYL_COA_HYDRATASE"/>
    <property type="match status" value="1"/>
</dbReference>
<keyword evidence="5" id="KW-1185">Reference proteome</keyword>
<reference evidence="4" key="1">
    <citation type="journal article" date="2014" name="Int. J. Syst. Evol. Microbiol.">
        <title>Complete genome sequence of Corynebacterium casei LMG S-19264T (=DSM 44701T), isolated from a smear-ripened cheese.</title>
        <authorList>
            <consortium name="US DOE Joint Genome Institute (JGI-PGF)"/>
            <person name="Walter F."/>
            <person name="Albersmeier A."/>
            <person name="Kalinowski J."/>
            <person name="Ruckert C."/>
        </authorList>
    </citation>
    <scope>NUCLEOTIDE SEQUENCE</scope>
    <source>
        <strain evidence="4">JCM 5069</strain>
    </source>
</reference>
<accession>A0A919GJP7</accession>
<organism evidence="4 5">
    <name type="scientific">Streptomyces sulfonofaciens</name>
    <dbReference type="NCBI Taxonomy" id="68272"/>
    <lineage>
        <taxon>Bacteria</taxon>
        <taxon>Bacillati</taxon>
        <taxon>Actinomycetota</taxon>
        <taxon>Actinomycetes</taxon>
        <taxon>Kitasatosporales</taxon>
        <taxon>Streptomycetaceae</taxon>
        <taxon>Streptomyces</taxon>
    </lineage>
</organism>
<dbReference type="PANTHER" id="PTHR43802:SF1">
    <property type="entry name" value="IP11341P-RELATED"/>
    <property type="match status" value="1"/>
</dbReference>
<gene>
    <name evidence="4" type="primary">echA5</name>
    <name evidence="4" type="ORF">GCM10018793_56530</name>
</gene>
<evidence type="ECO:0000256" key="2">
    <source>
        <dbReference type="RuleBase" id="RU003707"/>
    </source>
</evidence>
<dbReference type="CDD" id="cd06558">
    <property type="entry name" value="crotonase-like"/>
    <property type="match status" value="1"/>
</dbReference>
<dbReference type="Gene3D" id="3.90.226.10">
    <property type="entry name" value="2-enoyl-CoA Hydratase, Chain A, domain 1"/>
    <property type="match status" value="1"/>
</dbReference>
<evidence type="ECO:0000313" key="4">
    <source>
        <dbReference type="EMBL" id="GHH86060.1"/>
    </source>
</evidence>